<evidence type="ECO:0000313" key="3">
    <source>
        <dbReference type="EMBL" id="KAF2663118.1"/>
    </source>
</evidence>
<dbReference type="AlphaFoldDB" id="A0A6A6TW81"/>
<name>A0A6A6TW81_9PEZI</name>
<keyword evidence="2" id="KW-0732">Signal</keyword>
<evidence type="ECO:0000256" key="2">
    <source>
        <dbReference type="SAM" id="SignalP"/>
    </source>
</evidence>
<gene>
    <name evidence="3" type="ORF">BT63DRAFT_419308</name>
</gene>
<dbReference type="EMBL" id="MU004248">
    <property type="protein sequence ID" value="KAF2663118.1"/>
    <property type="molecule type" value="Genomic_DNA"/>
</dbReference>
<feature type="region of interest" description="Disordered" evidence="1">
    <location>
        <begin position="51"/>
        <end position="74"/>
    </location>
</feature>
<dbReference type="Pfam" id="PF07224">
    <property type="entry name" value="Chlorophyllase"/>
    <property type="match status" value="1"/>
</dbReference>
<evidence type="ECO:0008006" key="5">
    <source>
        <dbReference type="Google" id="ProtNLM"/>
    </source>
</evidence>
<evidence type="ECO:0000256" key="1">
    <source>
        <dbReference type="SAM" id="MobiDB-lite"/>
    </source>
</evidence>
<dbReference type="Proteomes" id="UP000799302">
    <property type="component" value="Unassembled WGS sequence"/>
</dbReference>
<organism evidence="3 4">
    <name type="scientific">Microthyrium microscopicum</name>
    <dbReference type="NCBI Taxonomy" id="703497"/>
    <lineage>
        <taxon>Eukaryota</taxon>
        <taxon>Fungi</taxon>
        <taxon>Dikarya</taxon>
        <taxon>Ascomycota</taxon>
        <taxon>Pezizomycotina</taxon>
        <taxon>Dothideomycetes</taxon>
        <taxon>Dothideomycetes incertae sedis</taxon>
        <taxon>Microthyriales</taxon>
        <taxon>Microthyriaceae</taxon>
        <taxon>Microthyrium</taxon>
    </lineage>
</organism>
<dbReference type="InterPro" id="IPR017395">
    <property type="entry name" value="Chlorophyllase-like"/>
</dbReference>
<dbReference type="PANTHER" id="PTHR33428">
    <property type="entry name" value="CHLOROPHYLLASE-2, CHLOROPLASTIC"/>
    <property type="match status" value="1"/>
</dbReference>
<reference evidence="3" key="1">
    <citation type="journal article" date="2020" name="Stud. Mycol.">
        <title>101 Dothideomycetes genomes: a test case for predicting lifestyles and emergence of pathogens.</title>
        <authorList>
            <person name="Haridas S."/>
            <person name="Albert R."/>
            <person name="Binder M."/>
            <person name="Bloem J."/>
            <person name="Labutti K."/>
            <person name="Salamov A."/>
            <person name="Andreopoulos B."/>
            <person name="Baker S."/>
            <person name="Barry K."/>
            <person name="Bills G."/>
            <person name="Bluhm B."/>
            <person name="Cannon C."/>
            <person name="Castanera R."/>
            <person name="Culley D."/>
            <person name="Daum C."/>
            <person name="Ezra D."/>
            <person name="Gonzalez J."/>
            <person name="Henrissat B."/>
            <person name="Kuo A."/>
            <person name="Liang C."/>
            <person name="Lipzen A."/>
            <person name="Lutzoni F."/>
            <person name="Magnuson J."/>
            <person name="Mondo S."/>
            <person name="Nolan M."/>
            <person name="Ohm R."/>
            <person name="Pangilinan J."/>
            <person name="Park H.-J."/>
            <person name="Ramirez L."/>
            <person name="Alfaro M."/>
            <person name="Sun H."/>
            <person name="Tritt A."/>
            <person name="Yoshinaga Y."/>
            <person name="Zwiers L.-H."/>
            <person name="Turgeon B."/>
            <person name="Goodwin S."/>
            <person name="Spatafora J."/>
            <person name="Crous P."/>
            <person name="Grigoriev I."/>
        </authorList>
    </citation>
    <scope>NUCLEOTIDE SEQUENCE</scope>
    <source>
        <strain evidence="3">CBS 115976</strain>
    </source>
</reference>
<sequence>MYSHALVPVLLAAAVFALPQNPVPKEYPVNGDNGDVGGIFGLAKGTIRPSQAKGLSGFSPGSKSPKTTVVDDQSPGSGPFPAAYFTDPSLPDHTLYAAKSPSKNKLPVVVFGNGGCVNVGTMFQNILREIASHGFLVIANGPAVTNATGLANLANQTNISAMKASIDWVMAGAANGKYGAVDTSKIAAVGQSCGGLEAYSASYHDDRVKTTVLLNSGIIDEPKVYLLAELKAPVALFNGGPLDVAYPNVCHGNQTLTLSTDYIAYAPRGYILY</sequence>
<dbReference type="PANTHER" id="PTHR33428:SF14">
    <property type="entry name" value="CARBOXYLESTERASE TYPE B DOMAIN-CONTAINING PROTEIN"/>
    <property type="match status" value="1"/>
</dbReference>
<dbReference type="SUPFAM" id="SSF53474">
    <property type="entry name" value="alpha/beta-Hydrolases"/>
    <property type="match status" value="1"/>
</dbReference>
<feature type="compositionally biased region" description="Polar residues" evidence="1">
    <location>
        <begin position="59"/>
        <end position="74"/>
    </location>
</feature>
<feature type="chain" id="PRO_5025531178" description="Alpha/beta-hydrolase" evidence="2">
    <location>
        <begin position="18"/>
        <end position="273"/>
    </location>
</feature>
<keyword evidence="4" id="KW-1185">Reference proteome</keyword>
<accession>A0A6A6TW81</accession>
<protein>
    <recommendedName>
        <fullName evidence="5">Alpha/beta-hydrolase</fullName>
    </recommendedName>
</protein>
<dbReference type="InterPro" id="IPR029058">
    <property type="entry name" value="AB_hydrolase_fold"/>
</dbReference>
<dbReference type="Gene3D" id="3.40.50.1820">
    <property type="entry name" value="alpha/beta hydrolase"/>
    <property type="match status" value="1"/>
</dbReference>
<evidence type="ECO:0000313" key="4">
    <source>
        <dbReference type="Proteomes" id="UP000799302"/>
    </source>
</evidence>
<feature type="signal peptide" evidence="2">
    <location>
        <begin position="1"/>
        <end position="17"/>
    </location>
</feature>
<proteinExistence type="predicted"/>